<gene>
    <name evidence="1" type="ordered locus">TERTU_3444</name>
</gene>
<proteinExistence type="predicted"/>
<evidence type="ECO:0000313" key="1">
    <source>
        <dbReference type="EMBL" id="ACR13029.1"/>
    </source>
</evidence>
<keyword evidence="2" id="KW-1185">Reference proteome</keyword>
<dbReference type="InterPro" id="IPR029044">
    <property type="entry name" value="Nucleotide-diphossugar_trans"/>
</dbReference>
<dbReference type="eggNOG" id="COG1216">
    <property type="taxonomic scope" value="Bacteria"/>
</dbReference>
<dbReference type="EMBL" id="CP001614">
    <property type="protein sequence ID" value="ACR13029.1"/>
    <property type="molecule type" value="Genomic_DNA"/>
</dbReference>
<dbReference type="RefSeq" id="WP_015819142.1">
    <property type="nucleotide sequence ID" value="NC_012997.1"/>
</dbReference>
<evidence type="ECO:0008006" key="3">
    <source>
        <dbReference type="Google" id="ProtNLM"/>
    </source>
</evidence>
<dbReference type="KEGG" id="ttu:TERTU_3444"/>
<sequence length="276" mass="32778">MEINISSPRSPYLVFTSAGRWANIEQWITKDRQWDLFLCNYGKQRHPQAAHADYYCDRQGGKFPNLYHAWQENPELFRQYDAVLVLDDDVMFPDRNIHTLFNYLKKYQLWCLQPAFSPAGKISHRLTGVRSLRKLTYTNFVEVCAPLIRTDKLDAFFQVYDPKLVGWGVDLWLMHFLQYPKNKVAVIHDVVCINPEDEIKGGSREIERLQCQQKRIECWNTIKREHNIPDQPLMEYGTVWQLPTPMNIWRALVIFFERKYLRHWGKNSRRARAGLA</sequence>
<evidence type="ECO:0000313" key="2">
    <source>
        <dbReference type="Proteomes" id="UP000009080"/>
    </source>
</evidence>
<dbReference type="STRING" id="377629.TERTU_3444"/>
<dbReference type="SUPFAM" id="SSF53448">
    <property type="entry name" value="Nucleotide-diphospho-sugar transferases"/>
    <property type="match status" value="1"/>
</dbReference>
<dbReference type="HOGENOM" id="CLU_1018177_0_0_6"/>
<dbReference type="AlphaFoldDB" id="C5BQU4"/>
<reference evidence="1 2" key="1">
    <citation type="journal article" date="2009" name="PLoS ONE">
        <title>The complete genome of Teredinibacter turnerae T7901: an intracellular endosymbiont of marine wood-boring bivalves (shipworms).</title>
        <authorList>
            <person name="Yang J.C."/>
            <person name="Madupu R."/>
            <person name="Durkin A.S."/>
            <person name="Ekborg N.A."/>
            <person name="Pedamallu C.S."/>
            <person name="Hostetler J.B."/>
            <person name="Radune D."/>
            <person name="Toms B.S."/>
            <person name="Henrissat B."/>
            <person name="Coutinho P.M."/>
            <person name="Schwarz S."/>
            <person name="Field L."/>
            <person name="Trindade-Silva A.E."/>
            <person name="Soares C.A.G."/>
            <person name="Elshahawi S."/>
            <person name="Hanora A."/>
            <person name="Schmidt E.W."/>
            <person name="Haygood M.G."/>
            <person name="Posfai J."/>
            <person name="Benner J."/>
            <person name="Madinger C."/>
            <person name="Nove J."/>
            <person name="Anton B."/>
            <person name="Chaudhary K."/>
            <person name="Foster J."/>
            <person name="Holman A."/>
            <person name="Kumar S."/>
            <person name="Lessard P.A."/>
            <person name="Luyten Y.A."/>
            <person name="Slatko B."/>
            <person name="Wood N."/>
            <person name="Wu B."/>
            <person name="Teplitski M."/>
            <person name="Mougous J.D."/>
            <person name="Ward N."/>
            <person name="Eisen J.A."/>
            <person name="Badger J.H."/>
            <person name="Distel D.L."/>
        </authorList>
    </citation>
    <scope>NUCLEOTIDE SEQUENCE [LARGE SCALE GENOMIC DNA]</scope>
    <source>
        <strain evidence="2">ATCC 39867 / T7901</strain>
    </source>
</reference>
<organism evidence="1 2">
    <name type="scientific">Teredinibacter turnerae (strain ATCC 39867 / T7901)</name>
    <dbReference type="NCBI Taxonomy" id="377629"/>
    <lineage>
        <taxon>Bacteria</taxon>
        <taxon>Pseudomonadati</taxon>
        <taxon>Pseudomonadota</taxon>
        <taxon>Gammaproteobacteria</taxon>
        <taxon>Cellvibrionales</taxon>
        <taxon>Cellvibrionaceae</taxon>
        <taxon>Teredinibacter</taxon>
    </lineage>
</organism>
<name>C5BQU4_TERTT</name>
<dbReference type="Proteomes" id="UP000009080">
    <property type="component" value="Chromosome"/>
</dbReference>
<accession>C5BQU4</accession>
<dbReference type="OrthoDB" id="2938920at2"/>
<protein>
    <recommendedName>
        <fullName evidence="3">Glycosyltransferase</fullName>
    </recommendedName>
</protein>